<dbReference type="InterPro" id="IPR011766">
    <property type="entry name" value="TPP_enzyme_TPP-bd"/>
</dbReference>
<dbReference type="GO" id="GO:0000287">
    <property type="term" value="F:magnesium ion binding"/>
    <property type="evidence" value="ECO:0007669"/>
    <property type="project" value="UniProtKB-UniRule"/>
</dbReference>
<dbReference type="OrthoDB" id="9791859at2"/>
<comment type="catalytic activity">
    <reaction evidence="6">
        <text>isochorismate + 2-oxoglutarate + H(+) = 5-enolpyruvoyl-6-hydroxy-2-succinyl-cyclohex-3-ene-1-carboxylate + CO2</text>
        <dbReference type="Rhea" id="RHEA:25593"/>
        <dbReference type="ChEBI" id="CHEBI:15378"/>
        <dbReference type="ChEBI" id="CHEBI:16526"/>
        <dbReference type="ChEBI" id="CHEBI:16810"/>
        <dbReference type="ChEBI" id="CHEBI:29780"/>
        <dbReference type="ChEBI" id="CHEBI:58818"/>
        <dbReference type="EC" id="2.2.1.9"/>
    </reaction>
</comment>
<evidence type="ECO:0000256" key="3">
    <source>
        <dbReference type="ARBA" id="ARBA00022842"/>
    </source>
</evidence>
<feature type="domain" description="Menaquinone biosynthesis protein MenD middle" evidence="9">
    <location>
        <begin position="227"/>
        <end position="384"/>
    </location>
</feature>
<evidence type="ECO:0000313" key="11">
    <source>
        <dbReference type="Proteomes" id="UP000294558"/>
    </source>
</evidence>
<dbReference type="HAMAP" id="MF_01659">
    <property type="entry name" value="MenD"/>
    <property type="match status" value="1"/>
</dbReference>
<evidence type="ECO:0000256" key="4">
    <source>
        <dbReference type="ARBA" id="ARBA00023052"/>
    </source>
</evidence>
<evidence type="ECO:0000256" key="6">
    <source>
        <dbReference type="HAMAP-Rule" id="MF_01659"/>
    </source>
</evidence>
<keyword evidence="6" id="KW-0474">Menaquinone biosynthesis</keyword>
<evidence type="ECO:0000256" key="2">
    <source>
        <dbReference type="ARBA" id="ARBA00022723"/>
    </source>
</evidence>
<dbReference type="NCBIfam" id="TIGR00173">
    <property type="entry name" value="menD"/>
    <property type="match status" value="1"/>
</dbReference>
<dbReference type="PANTHER" id="PTHR42916">
    <property type="entry name" value="2-SUCCINYL-5-ENOLPYRUVYL-6-HYDROXY-3-CYCLOHEXENE-1-CARBOXYLATE SYNTHASE"/>
    <property type="match status" value="1"/>
</dbReference>
<keyword evidence="4 6" id="KW-0786">Thiamine pyrophosphate</keyword>
<comment type="pathway">
    <text evidence="6">Quinol/quinone metabolism; 1,4-dihydroxy-2-naphthoate biosynthesis; 1,4-dihydroxy-2-naphthoate from chorismate: step 2/7.</text>
</comment>
<dbReference type="Pfam" id="PF02775">
    <property type="entry name" value="TPP_enzyme_C"/>
    <property type="match status" value="1"/>
</dbReference>
<keyword evidence="1 6" id="KW-0808">Transferase</keyword>
<evidence type="ECO:0000259" key="8">
    <source>
        <dbReference type="Pfam" id="PF02776"/>
    </source>
</evidence>
<comment type="cofactor">
    <cofactor evidence="6">
        <name>Mg(2+)</name>
        <dbReference type="ChEBI" id="CHEBI:18420"/>
    </cofactor>
    <cofactor evidence="6">
        <name>Mn(2+)</name>
        <dbReference type="ChEBI" id="CHEBI:29035"/>
    </cofactor>
</comment>
<dbReference type="Gene3D" id="3.40.50.1220">
    <property type="entry name" value="TPP-binding domain"/>
    <property type="match status" value="1"/>
</dbReference>
<dbReference type="Proteomes" id="UP000294558">
    <property type="component" value="Unassembled WGS sequence"/>
</dbReference>
<sequence length="567" mass="59660">MTRYGVGYVSSVPTKRIRPHLRRIVLGVIGDANATCCATLVDEWIRCGVRHAVVAPGSRSTPLAIALAERDELQVHVVHDERVAAFVALGLGLDGIPAVLTCTSGTATVNFHPAVVEAGLSNVPMIVATADRPPELRGVGAPQTIDQLELYGRSVRWFHDAPVPDEADPAGWRPLAQRVFSTADAGPVHLNLPFREPLLGTVGELPEPIGPPLPVPRGMAASGPATEYDRQRGVIVAGGRSGVDPDDVVALAERLGWPILADPCSGLRGAANAVDAFESMLRYREFADAHAPEVVVRVGRAPASKTLSQWIARSDAPVLQVGGPGVVDPDRNVAAFCSLDDLQALAGAGNTPWMARWRHAADRAEAAIAAALETELSEPSVARATVVASSSVDGELVVSSSMPIRDVEWFGGVTARVHANRGANGIDGVMSTAVGRALLGGPVFVLIGDIAFAHDSNALLALRHRRADVRVVVIDNAGGGIFNFLPQATALSTERFEQLFGTPHDTDLVALASAHGLDATTVDSLEQLRERLAVSGPTVTRVVSDRVENVALHDELHAAVAAALSTR</sequence>
<dbReference type="CDD" id="cd07037">
    <property type="entry name" value="TPP_PYR_MenD"/>
    <property type="match status" value="1"/>
</dbReference>
<reference evidence="10 11" key="1">
    <citation type="submission" date="2019-03" db="EMBL/GenBank/DDBJ databases">
        <title>Sequencing the genomes of 1000 actinobacteria strains.</title>
        <authorList>
            <person name="Klenk H.-P."/>
        </authorList>
    </citation>
    <scope>NUCLEOTIDE SEQUENCE [LARGE SCALE GENOMIC DNA]</scope>
    <source>
        <strain evidence="10 11">DSM 18936</strain>
    </source>
</reference>
<dbReference type="InterPro" id="IPR012001">
    <property type="entry name" value="Thiamin_PyroP_enz_TPP-bd_dom"/>
</dbReference>
<keyword evidence="3 6" id="KW-0460">Magnesium</keyword>
<dbReference type="Gene3D" id="3.40.50.970">
    <property type="match status" value="2"/>
</dbReference>
<name>A0A4R7I144_9ACTN</name>
<comment type="pathway">
    <text evidence="6">Quinol/quinone metabolism; menaquinone biosynthesis.</text>
</comment>
<dbReference type="GO" id="GO:0030145">
    <property type="term" value="F:manganese ion binding"/>
    <property type="evidence" value="ECO:0007669"/>
    <property type="project" value="UniProtKB-UniRule"/>
</dbReference>
<dbReference type="EC" id="2.2.1.9" evidence="6"/>
<dbReference type="EMBL" id="SOAU01000001">
    <property type="protein sequence ID" value="TDT16183.1"/>
    <property type="molecule type" value="Genomic_DNA"/>
</dbReference>
<dbReference type="Pfam" id="PF16582">
    <property type="entry name" value="TPP_enzyme_M_2"/>
    <property type="match status" value="1"/>
</dbReference>
<dbReference type="GO" id="GO:0070204">
    <property type="term" value="F:2-succinyl-5-enolpyruvyl-6-hydroxy-3-cyclohexene-1-carboxylic-acid synthase activity"/>
    <property type="evidence" value="ECO:0007669"/>
    <property type="project" value="UniProtKB-UniRule"/>
</dbReference>
<protein>
    <recommendedName>
        <fullName evidence="6">2-succinyl-5-enolpyruvyl-6-hydroxy-3-cyclohexene-1-carboxylate synthase</fullName>
        <shortName evidence="6">SEPHCHC synthase</shortName>
        <ecNumber evidence="6">2.2.1.9</ecNumber>
    </recommendedName>
    <alternativeName>
        <fullName evidence="6">Menaquinone biosynthesis protein MenD</fullName>
    </alternativeName>
</protein>
<dbReference type="InterPro" id="IPR032264">
    <property type="entry name" value="MenD_middle"/>
</dbReference>
<evidence type="ECO:0000259" key="7">
    <source>
        <dbReference type="Pfam" id="PF02775"/>
    </source>
</evidence>
<dbReference type="UniPathway" id="UPA00079"/>
<dbReference type="UniPathway" id="UPA01057">
    <property type="reaction ID" value="UER00164"/>
</dbReference>
<accession>A0A4R7I144</accession>
<gene>
    <name evidence="6" type="primary">menD</name>
    <name evidence="10" type="ORF">BDK89_1767</name>
</gene>
<evidence type="ECO:0000256" key="5">
    <source>
        <dbReference type="ARBA" id="ARBA00023211"/>
    </source>
</evidence>
<proteinExistence type="inferred from homology"/>
<comment type="function">
    <text evidence="6">Catalyzes the thiamine diphosphate-dependent decarboxylation of 2-oxoglutarate and the subsequent addition of the resulting succinic semialdehyde-thiamine pyrophosphate anion to isochorismate to yield 2-succinyl-5-enolpyruvyl-6-hydroxy-3-cyclohexene-1-carboxylate (SEPHCHC).</text>
</comment>
<dbReference type="GO" id="GO:0009234">
    <property type="term" value="P:menaquinone biosynthetic process"/>
    <property type="evidence" value="ECO:0007669"/>
    <property type="project" value="UniProtKB-UniRule"/>
</dbReference>
<dbReference type="SUPFAM" id="SSF52518">
    <property type="entry name" value="Thiamin diphosphate-binding fold (THDP-binding)"/>
    <property type="match status" value="2"/>
</dbReference>
<comment type="subunit">
    <text evidence="6">Homodimer.</text>
</comment>
<dbReference type="PIRSF" id="PIRSF004983">
    <property type="entry name" value="MenD"/>
    <property type="match status" value="1"/>
</dbReference>
<keyword evidence="11" id="KW-1185">Reference proteome</keyword>
<evidence type="ECO:0000313" key="10">
    <source>
        <dbReference type="EMBL" id="TDT16183.1"/>
    </source>
</evidence>
<organism evidence="10 11">
    <name type="scientific">Ilumatobacter fluminis</name>
    <dbReference type="NCBI Taxonomy" id="467091"/>
    <lineage>
        <taxon>Bacteria</taxon>
        <taxon>Bacillati</taxon>
        <taxon>Actinomycetota</taxon>
        <taxon>Acidimicrobiia</taxon>
        <taxon>Acidimicrobiales</taxon>
        <taxon>Ilumatobacteraceae</taxon>
        <taxon>Ilumatobacter</taxon>
    </lineage>
</organism>
<dbReference type="InterPro" id="IPR004433">
    <property type="entry name" value="MenaQ_synth_MenD"/>
</dbReference>
<dbReference type="GO" id="GO:0030976">
    <property type="term" value="F:thiamine pyrophosphate binding"/>
    <property type="evidence" value="ECO:0007669"/>
    <property type="project" value="UniProtKB-UniRule"/>
</dbReference>
<keyword evidence="2 6" id="KW-0479">Metal-binding</keyword>
<keyword evidence="5 6" id="KW-0464">Manganese</keyword>
<comment type="similarity">
    <text evidence="6">Belongs to the TPP enzyme family. MenD subfamily.</text>
</comment>
<dbReference type="AlphaFoldDB" id="A0A4R7I144"/>
<dbReference type="PANTHER" id="PTHR42916:SF1">
    <property type="entry name" value="PROTEIN PHYLLO, CHLOROPLASTIC"/>
    <property type="match status" value="1"/>
</dbReference>
<dbReference type="CDD" id="cd02009">
    <property type="entry name" value="TPP_SHCHC_synthase"/>
    <property type="match status" value="1"/>
</dbReference>
<comment type="cofactor">
    <cofactor evidence="6">
        <name>thiamine diphosphate</name>
        <dbReference type="ChEBI" id="CHEBI:58937"/>
    </cofactor>
    <text evidence="6">Binds 1 thiamine pyrophosphate per subunit.</text>
</comment>
<dbReference type="Pfam" id="PF02776">
    <property type="entry name" value="TPP_enzyme_N"/>
    <property type="match status" value="1"/>
</dbReference>
<dbReference type="InterPro" id="IPR029061">
    <property type="entry name" value="THDP-binding"/>
</dbReference>
<evidence type="ECO:0000259" key="9">
    <source>
        <dbReference type="Pfam" id="PF16582"/>
    </source>
</evidence>
<evidence type="ECO:0000256" key="1">
    <source>
        <dbReference type="ARBA" id="ARBA00022679"/>
    </source>
</evidence>
<feature type="domain" description="Thiamine pyrophosphate enzyme TPP-binding" evidence="7">
    <location>
        <begin position="430"/>
        <end position="532"/>
    </location>
</feature>
<comment type="caution">
    <text evidence="10">The sequence shown here is derived from an EMBL/GenBank/DDBJ whole genome shotgun (WGS) entry which is preliminary data.</text>
</comment>
<feature type="domain" description="Thiamine pyrophosphate enzyme N-terminal TPP-binding" evidence="8">
    <location>
        <begin position="41"/>
        <end position="150"/>
    </location>
</feature>